<evidence type="ECO:0000256" key="3">
    <source>
        <dbReference type="ARBA" id="ARBA00022679"/>
    </source>
</evidence>
<dbReference type="CDD" id="cd00685">
    <property type="entry name" value="Trans_IPPS_HT"/>
    <property type="match status" value="1"/>
</dbReference>
<evidence type="ECO:0000256" key="1">
    <source>
        <dbReference type="ARBA" id="ARBA00001946"/>
    </source>
</evidence>
<dbReference type="SFLD" id="SFLDS00005">
    <property type="entry name" value="Isoprenoid_Synthase_Type_I"/>
    <property type="match status" value="1"/>
</dbReference>
<evidence type="ECO:0000313" key="8">
    <source>
        <dbReference type="Proteomes" id="UP001565200"/>
    </source>
</evidence>
<evidence type="ECO:0000256" key="2">
    <source>
        <dbReference type="ARBA" id="ARBA00006706"/>
    </source>
</evidence>
<evidence type="ECO:0000313" key="7">
    <source>
        <dbReference type="EMBL" id="MEY8245674.1"/>
    </source>
</evidence>
<dbReference type="SUPFAM" id="SSF48576">
    <property type="entry name" value="Terpenoid synthases"/>
    <property type="match status" value="1"/>
</dbReference>
<organism evidence="7 8">
    <name type="scientific">Heminiphilus faecis</name>
    <dbReference type="NCBI Taxonomy" id="2601703"/>
    <lineage>
        <taxon>Bacteria</taxon>
        <taxon>Pseudomonadati</taxon>
        <taxon>Bacteroidota</taxon>
        <taxon>Bacteroidia</taxon>
        <taxon>Bacteroidales</taxon>
        <taxon>Muribaculaceae</taxon>
        <taxon>Heminiphilus</taxon>
    </lineage>
</organism>
<dbReference type="InterPro" id="IPR033749">
    <property type="entry name" value="Polyprenyl_synt_CS"/>
</dbReference>
<reference evidence="7 8" key="1">
    <citation type="submission" date="2024-03" db="EMBL/GenBank/DDBJ databases">
        <title>Mouse gut bacterial collection (mGBC) of GemPharmatech.</title>
        <authorList>
            <person name="He Y."/>
            <person name="Dong L."/>
            <person name="Wu D."/>
            <person name="Gao X."/>
            <person name="Lin Z."/>
        </authorList>
    </citation>
    <scope>NUCLEOTIDE SEQUENCE [LARGE SCALE GENOMIC DNA]</scope>
    <source>
        <strain evidence="7 8">54-13</strain>
    </source>
</reference>
<keyword evidence="8" id="KW-1185">Reference proteome</keyword>
<comment type="caution">
    <text evidence="7">The sequence shown here is derived from an EMBL/GenBank/DDBJ whole genome shotgun (WGS) entry which is preliminary data.</text>
</comment>
<dbReference type="Gene3D" id="1.10.600.10">
    <property type="entry name" value="Farnesyl Diphosphate Synthase"/>
    <property type="match status" value="1"/>
</dbReference>
<accession>A0ABV4CWA6</accession>
<dbReference type="RefSeq" id="WP_121698657.1">
    <property type="nucleotide sequence ID" value="NZ_JBCLPP010000021.1"/>
</dbReference>
<comment type="similarity">
    <text evidence="2 6">Belongs to the FPP/GGPP synthase family.</text>
</comment>
<evidence type="ECO:0000256" key="5">
    <source>
        <dbReference type="ARBA" id="ARBA00022842"/>
    </source>
</evidence>
<dbReference type="InterPro" id="IPR008949">
    <property type="entry name" value="Isoprenoid_synthase_dom_sf"/>
</dbReference>
<dbReference type="EMBL" id="JBCLPP010000021">
    <property type="protein sequence ID" value="MEY8245674.1"/>
    <property type="molecule type" value="Genomic_DNA"/>
</dbReference>
<gene>
    <name evidence="7" type="ORF">AAK873_08635</name>
</gene>
<keyword evidence="5" id="KW-0460">Magnesium</keyword>
<proteinExistence type="inferred from homology"/>
<sequence length="324" mass="36321">MTILDNIQHTIAPELRQLNTRMVDTLSTSNEMMNEIVGNYLKTKGKQIRPILVILSAKLLGDVNEVTISAAAAIEMLHNASLIHDDVVDDTHTRRNRPTINAIWDNHIAVLTGDFFTSCSLRQAVAANDLRIINTIADLGRTLSLGEIDQISKARRHILDEKAYLNIIGKKTASLFVACTKMGGYSVNASCSDIDRLGRFAWLFGQCFQIRDDIFDYFADDSIGKPTGNDLREGKVTLPLLYALSRNDLPERDNMYRLVCNDSLSSGEIARLIDYAKAAGGIDYAYRRMEELRNEAVGIIMEFPASEIRDTFVSMFDYIIARNM</sequence>
<evidence type="ECO:0000256" key="4">
    <source>
        <dbReference type="ARBA" id="ARBA00022723"/>
    </source>
</evidence>
<dbReference type="Pfam" id="PF00348">
    <property type="entry name" value="polyprenyl_synt"/>
    <property type="match status" value="1"/>
</dbReference>
<evidence type="ECO:0000256" key="6">
    <source>
        <dbReference type="RuleBase" id="RU004466"/>
    </source>
</evidence>
<comment type="cofactor">
    <cofactor evidence="1">
        <name>Mg(2+)</name>
        <dbReference type="ChEBI" id="CHEBI:18420"/>
    </cofactor>
</comment>
<dbReference type="PROSITE" id="PS00444">
    <property type="entry name" value="POLYPRENYL_SYNTHASE_2"/>
    <property type="match status" value="1"/>
</dbReference>
<dbReference type="PANTHER" id="PTHR12001:SF69">
    <property type="entry name" value="ALL TRANS-POLYPRENYL-DIPHOSPHATE SYNTHASE PDSS1"/>
    <property type="match status" value="1"/>
</dbReference>
<keyword evidence="4" id="KW-0479">Metal-binding</keyword>
<dbReference type="Proteomes" id="UP001565200">
    <property type="component" value="Unassembled WGS sequence"/>
</dbReference>
<dbReference type="PANTHER" id="PTHR12001">
    <property type="entry name" value="GERANYLGERANYL PYROPHOSPHATE SYNTHASE"/>
    <property type="match status" value="1"/>
</dbReference>
<name>A0ABV4CWA6_9BACT</name>
<dbReference type="InterPro" id="IPR000092">
    <property type="entry name" value="Polyprenyl_synt"/>
</dbReference>
<keyword evidence="3 6" id="KW-0808">Transferase</keyword>
<protein>
    <submittedName>
        <fullName evidence="7">Polyprenyl synthetase family protein</fullName>
    </submittedName>
</protein>